<feature type="transmembrane region" description="Helical" evidence="10">
    <location>
        <begin position="106"/>
        <end position="127"/>
    </location>
</feature>
<dbReference type="KEGG" id="aten:116288815"/>
<evidence type="ECO:0000313" key="11">
    <source>
        <dbReference type="Proteomes" id="UP000515163"/>
    </source>
</evidence>
<comment type="similarity">
    <text evidence="8">Belongs to the sodium:neurotransmitter symporter (SNF) (TC 2.A.22) family.</text>
</comment>
<dbReference type="InterPro" id="IPR000175">
    <property type="entry name" value="Na/ntran_symport"/>
</dbReference>
<evidence type="ECO:0000256" key="9">
    <source>
        <dbReference type="SAM" id="MobiDB-lite"/>
    </source>
</evidence>
<feature type="transmembrane region" description="Helical" evidence="10">
    <location>
        <begin position="283"/>
        <end position="300"/>
    </location>
</feature>
<evidence type="ECO:0000256" key="8">
    <source>
        <dbReference type="RuleBase" id="RU003732"/>
    </source>
</evidence>
<dbReference type="GO" id="GO:0006865">
    <property type="term" value="P:amino acid transport"/>
    <property type="evidence" value="ECO:0007669"/>
    <property type="project" value="TreeGrafter"/>
</dbReference>
<feature type="transmembrane region" description="Helical" evidence="10">
    <location>
        <begin position="375"/>
        <end position="403"/>
    </location>
</feature>
<dbReference type="PROSITE" id="PS00754">
    <property type="entry name" value="NA_NEUROTRAN_SYMP_2"/>
    <property type="match status" value="1"/>
</dbReference>
<evidence type="ECO:0000256" key="5">
    <source>
        <dbReference type="ARBA" id="ARBA00023136"/>
    </source>
</evidence>
<dbReference type="PROSITE" id="PS00610">
    <property type="entry name" value="NA_NEUROTRAN_SYMP_1"/>
    <property type="match status" value="1"/>
</dbReference>
<keyword evidence="7" id="KW-1015">Disulfide bond</keyword>
<comment type="subcellular location">
    <subcellularLocation>
        <location evidence="1">Membrane</location>
        <topology evidence="1">Multi-pass membrane protein</topology>
    </subcellularLocation>
</comment>
<evidence type="ECO:0000256" key="1">
    <source>
        <dbReference type="ARBA" id="ARBA00004141"/>
    </source>
</evidence>
<feature type="binding site" evidence="6">
    <location>
        <position position="384"/>
    </location>
    <ligand>
        <name>Na(+)</name>
        <dbReference type="ChEBI" id="CHEBI:29101"/>
        <label>1</label>
    </ligand>
</feature>
<feature type="binding site" evidence="6">
    <location>
        <position position="36"/>
    </location>
    <ligand>
        <name>Na(+)</name>
        <dbReference type="ChEBI" id="CHEBI:29101"/>
        <label>1</label>
    </ligand>
</feature>
<dbReference type="SUPFAM" id="SSF161070">
    <property type="entry name" value="SNF-like"/>
    <property type="match status" value="1"/>
</dbReference>
<feature type="transmembrane region" description="Helical" evidence="10">
    <location>
        <begin position="56"/>
        <end position="74"/>
    </location>
</feature>
<protein>
    <recommendedName>
        <fullName evidence="8">Transporter</fullName>
    </recommendedName>
</protein>
<dbReference type="AlphaFoldDB" id="A0A6P8HG12"/>
<sequence>MQIYSTSSTGIIMVVPERETWIGKFDFLLALIGASVGLGNIWRFPYLCYKNGGGCFLIPYLVCVIAAGVPLLVMEISLGQLMSQGGVNAWAICPILQGIGYASNLINFYLIIYYAIILAWAILFMFYSFTDKLPWSHCDNDWNTAACYLGKKMIPVNESLNGTVNYTVRYVEDNNTKSPAIEFWENQVLDVSEGLGEVGKINWQMALCLLLAWVILYFCVWKGVRSTGRVVYFTATFPYLFITILLIRAVTLPGAVTGIKYYLVPDWSKLLQGQVWLDAATQVFYSYTIGMGVLIALGSYNNFKNNCYRDCIIFACVNSGTSFYAGFVIFSVLGFMAEKQGVGIGDVAESGPVSCFFLYRHICILMLPSNMVATKIFYCVVTYLFLLQFVAVEGFVTAVSDMFPRFLRGGYRKELFIFGFCIVWYLLGLTMVTQGGIYVLQLFDSYAVSGTAILWVALFQCIAIGWIYGAERFYENMERMIGFRINPWLKVCWIFITPAFSLGIFIFTIVTYKPLVYNKVYSYPTWGEAIGWCMAFSSISCVPICAVIKIMKEKGNILDRIRTLMMPVLPPERGLTKEDEECPLKTTQENDTKL</sequence>
<dbReference type="GO" id="GO:0046872">
    <property type="term" value="F:metal ion binding"/>
    <property type="evidence" value="ECO:0007669"/>
    <property type="project" value="UniProtKB-KW"/>
</dbReference>
<dbReference type="PANTHER" id="PTHR11616:SF309">
    <property type="entry name" value="TRANSPORTER"/>
    <property type="match status" value="1"/>
</dbReference>
<evidence type="ECO:0000256" key="2">
    <source>
        <dbReference type="ARBA" id="ARBA00022448"/>
    </source>
</evidence>
<feature type="transmembrane region" description="Helical" evidence="10">
    <location>
        <begin position="488"/>
        <end position="509"/>
    </location>
</feature>
<reference evidence="12" key="1">
    <citation type="submission" date="2025-08" db="UniProtKB">
        <authorList>
            <consortium name="RefSeq"/>
        </authorList>
    </citation>
    <scope>IDENTIFICATION</scope>
    <source>
        <tissue evidence="12">Tentacle</tissue>
    </source>
</reference>
<feature type="disulfide bond" evidence="7">
    <location>
        <begin position="138"/>
        <end position="147"/>
    </location>
</feature>
<keyword evidence="5 10" id="KW-0472">Membrane</keyword>
<dbReference type="GeneID" id="116288815"/>
<feature type="transmembrane region" description="Helical" evidence="10">
    <location>
        <begin position="446"/>
        <end position="468"/>
    </location>
</feature>
<feature type="transmembrane region" description="Helical" evidence="10">
    <location>
        <begin position="415"/>
        <end position="440"/>
    </location>
</feature>
<feature type="binding site" evidence="6">
    <location>
        <position position="33"/>
    </location>
    <ligand>
        <name>Na(+)</name>
        <dbReference type="ChEBI" id="CHEBI:29101"/>
        <label>1</label>
    </ligand>
</feature>
<feature type="binding site" evidence="6">
    <location>
        <position position="318"/>
    </location>
    <ligand>
        <name>Na(+)</name>
        <dbReference type="ChEBI" id="CHEBI:29101"/>
        <label>1</label>
    </ligand>
</feature>
<keyword evidence="4 10" id="KW-1133">Transmembrane helix</keyword>
<evidence type="ECO:0000256" key="4">
    <source>
        <dbReference type="ARBA" id="ARBA00022989"/>
    </source>
</evidence>
<evidence type="ECO:0000256" key="7">
    <source>
        <dbReference type="PIRSR" id="PIRSR600175-2"/>
    </source>
</evidence>
<dbReference type="CDD" id="cd11496">
    <property type="entry name" value="SLC6sbd-TauT-like"/>
    <property type="match status" value="1"/>
</dbReference>
<dbReference type="OrthoDB" id="6581954at2759"/>
<feature type="binding site" evidence="6">
    <location>
        <position position="286"/>
    </location>
    <ligand>
        <name>Na(+)</name>
        <dbReference type="ChEBI" id="CHEBI:29101"/>
        <label>1</label>
    </ligand>
</feature>
<dbReference type="RefSeq" id="XP_031551517.1">
    <property type="nucleotide sequence ID" value="XM_031695657.1"/>
</dbReference>
<evidence type="ECO:0000256" key="10">
    <source>
        <dbReference type="SAM" id="Phobius"/>
    </source>
</evidence>
<proteinExistence type="inferred from homology"/>
<keyword evidence="6" id="KW-0915">Sodium</keyword>
<dbReference type="InParanoid" id="A0A6P8HG12"/>
<feature type="transmembrane region" description="Helical" evidence="10">
    <location>
        <begin position="21"/>
        <end position="44"/>
    </location>
</feature>
<feature type="transmembrane region" description="Helical" evidence="10">
    <location>
        <begin position="232"/>
        <end position="263"/>
    </location>
</feature>
<dbReference type="GO" id="GO:0035725">
    <property type="term" value="P:sodium ion transmembrane transport"/>
    <property type="evidence" value="ECO:0007669"/>
    <property type="project" value="TreeGrafter"/>
</dbReference>
<feature type="transmembrane region" description="Helical" evidence="10">
    <location>
        <begin position="312"/>
        <end position="337"/>
    </location>
</feature>
<dbReference type="PANTHER" id="PTHR11616">
    <property type="entry name" value="SODIUM/CHLORIDE DEPENDENT TRANSPORTER"/>
    <property type="match status" value="1"/>
</dbReference>
<organism evidence="11 12">
    <name type="scientific">Actinia tenebrosa</name>
    <name type="common">Australian red waratah sea anemone</name>
    <dbReference type="NCBI Taxonomy" id="6105"/>
    <lineage>
        <taxon>Eukaryota</taxon>
        <taxon>Metazoa</taxon>
        <taxon>Cnidaria</taxon>
        <taxon>Anthozoa</taxon>
        <taxon>Hexacorallia</taxon>
        <taxon>Actiniaria</taxon>
        <taxon>Actiniidae</taxon>
        <taxon>Actinia</taxon>
    </lineage>
</organism>
<name>A0A6P8HG12_ACTTE</name>
<evidence type="ECO:0000256" key="3">
    <source>
        <dbReference type="ARBA" id="ARBA00022692"/>
    </source>
</evidence>
<evidence type="ECO:0000313" key="12">
    <source>
        <dbReference type="RefSeq" id="XP_031551517.1"/>
    </source>
</evidence>
<dbReference type="InterPro" id="IPR037272">
    <property type="entry name" value="SNS_sf"/>
</dbReference>
<dbReference type="Pfam" id="PF00209">
    <property type="entry name" value="SNF"/>
    <property type="match status" value="1"/>
</dbReference>
<gene>
    <name evidence="12" type="primary">LOC116288815</name>
</gene>
<keyword evidence="8" id="KW-0769">Symport</keyword>
<feature type="transmembrane region" description="Helical" evidence="10">
    <location>
        <begin position="529"/>
        <end position="551"/>
    </location>
</feature>
<feature type="binding site" evidence="6">
    <location>
        <position position="40"/>
    </location>
    <ligand>
        <name>Na(+)</name>
        <dbReference type="ChEBI" id="CHEBI:29101"/>
        <label>1</label>
    </ligand>
</feature>
<feature type="region of interest" description="Disordered" evidence="9">
    <location>
        <begin position="573"/>
        <end position="594"/>
    </location>
</feature>
<keyword evidence="11" id="KW-1185">Reference proteome</keyword>
<feature type="transmembrane region" description="Helical" evidence="10">
    <location>
        <begin position="201"/>
        <end position="220"/>
    </location>
</feature>
<keyword evidence="2 8" id="KW-0813">Transport</keyword>
<dbReference type="GO" id="GO:0015293">
    <property type="term" value="F:symporter activity"/>
    <property type="evidence" value="ECO:0007669"/>
    <property type="project" value="UniProtKB-KW"/>
</dbReference>
<dbReference type="PRINTS" id="PR00176">
    <property type="entry name" value="NANEUSMPORT"/>
</dbReference>
<evidence type="ECO:0000256" key="6">
    <source>
        <dbReference type="PIRSR" id="PIRSR600175-1"/>
    </source>
</evidence>
<keyword evidence="3 8" id="KW-0812">Transmembrane</keyword>
<dbReference type="PROSITE" id="PS50267">
    <property type="entry name" value="NA_NEUROTRAN_SYMP_3"/>
    <property type="match status" value="1"/>
</dbReference>
<dbReference type="GO" id="GO:0005886">
    <property type="term" value="C:plasma membrane"/>
    <property type="evidence" value="ECO:0007669"/>
    <property type="project" value="TreeGrafter"/>
</dbReference>
<keyword evidence="6" id="KW-0479">Metal-binding</keyword>
<dbReference type="Proteomes" id="UP000515163">
    <property type="component" value="Unplaced"/>
</dbReference>
<dbReference type="FunCoup" id="A0A6P8HG12">
    <property type="interactions" value="453"/>
</dbReference>
<accession>A0A6P8HG12</accession>